<feature type="transmembrane region" description="Helical" evidence="1">
    <location>
        <begin position="12"/>
        <end position="30"/>
    </location>
</feature>
<keyword evidence="4" id="KW-1185">Reference proteome</keyword>
<dbReference type="RefSeq" id="WP_187282266.1">
    <property type="nucleotide sequence ID" value="NZ_CP120983.1"/>
</dbReference>
<sequence>MTAISRGTALTAVPFAVATIAYVGTFLTHYDRLPERIATHFSFDGSPDGFMGRASALWFGGALLVGLGLLFTVLTAATGKRAGTRLNAAIGAGTAAALGYPLVVTVLVNSDIQSAAEAQMPVRHVAALLFGGLLTGALAWWLSGAEPRPAAAPEAPSLALADGEAAAWSRTEVSRVLLLTAAAVTIAGVSTAAFGAWRSGLPLLVVGLVCLAFTGVRVTVDRRGLTIASTLLPRPRLALPLGSIAGAGSVQVNAMGEFGGWGYRIRPNRRGVLLRSGEALSVRTTGGREYVVTVDDSTTAAGLLNGLADRHARERD</sequence>
<organism evidence="3 4">
    <name type="scientific">Streptomyces glycanivorans</name>
    <dbReference type="NCBI Taxonomy" id="3033808"/>
    <lineage>
        <taxon>Bacteria</taxon>
        <taxon>Bacillati</taxon>
        <taxon>Actinomycetota</taxon>
        <taxon>Actinomycetes</taxon>
        <taxon>Kitasatosporales</taxon>
        <taxon>Streptomycetaceae</taxon>
        <taxon>Streptomyces</taxon>
    </lineage>
</organism>
<keyword evidence="1" id="KW-0812">Transmembrane</keyword>
<dbReference type="EMBL" id="CP120983">
    <property type="protein sequence ID" value="WLQ62340.1"/>
    <property type="molecule type" value="Genomic_DNA"/>
</dbReference>
<feature type="transmembrane region" description="Helical" evidence="1">
    <location>
        <begin position="50"/>
        <end position="74"/>
    </location>
</feature>
<reference evidence="3 4" key="1">
    <citation type="submission" date="2023-03" db="EMBL/GenBank/DDBJ databases">
        <title>Isolation and description of six Streptomyces strains from soil environments, able to metabolize different microbial glucans.</title>
        <authorList>
            <person name="Widen T."/>
            <person name="Larsbrink J."/>
        </authorList>
    </citation>
    <scope>NUCLEOTIDE SEQUENCE [LARGE SCALE GENOMIC DNA]</scope>
    <source>
        <strain evidence="3 4">Alt3</strain>
    </source>
</reference>
<proteinExistence type="predicted"/>
<name>A0ABY9J423_9ACTN</name>
<dbReference type="Pfam" id="PF07853">
    <property type="entry name" value="DUF1648"/>
    <property type="match status" value="1"/>
</dbReference>
<feature type="domain" description="DUF1648" evidence="2">
    <location>
        <begin position="19"/>
        <end position="59"/>
    </location>
</feature>
<feature type="transmembrane region" description="Helical" evidence="1">
    <location>
        <begin position="176"/>
        <end position="197"/>
    </location>
</feature>
<evidence type="ECO:0000313" key="4">
    <source>
        <dbReference type="Proteomes" id="UP001224433"/>
    </source>
</evidence>
<accession>A0ABY9J423</accession>
<keyword evidence="1" id="KW-0472">Membrane</keyword>
<feature type="transmembrane region" description="Helical" evidence="1">
    <location>
        <begin position="203"/>
        <end position="220"/>
    </location>
</feature>
<feature type="transmembrane region" description="Helical" evidence="1">
    <location>
        <begin position="86"/>
        <end position="108"/>
    </location>
</feature>
<feature type="transmembrane region" description="Helical" evidence="1">
    <location>
        <begin position="120"/>
        <end position="142"/>
    </location>
</feature>
<evidence type="ECO:0000313" key="3">
    <source>
        <dbReference type="EMBL" id="WLQ62340.1"/>
    </source>
</evidence>
<dbReference type="InterPro" id="IPR012867">
    <property type="entry name" value="DUF1648"/>
</dbReference>
<gene>
    <name evidence="3" type="ORF">P8A20_01490</name>
</gene>
<evidence type="ECO:0000259" key="2">
    <source>
        <dbReference type="Pfam" id="PF07853"/>
    </source>
</evidence>
<keyword evidence="1" id="KW-1133">Transmembrane helix</keyword>
<protein>
    <submittedName>
        <fullName evidence="3">DUF1648 domain-containing protein</fullName>
    </submittedName>
</protein>
<evidence type="ECO:0000256" key="1">
    <source>
        <dbReference type="SAM" id="Phobius"/>
    </source>
</evidence>
<dbReference type="Proteomes" id="UP001224433">
    <property type="component" value="Chromosome"/>
</dbReference>